<feature type="compositionally biased region" description="Pro residues" evidence="1">
    <location>
        <begin position="195"/>
        <end position="205"/>
    </location>
</feature>
<gene>
    <name evidence="3" type="ORF">QTG54_003224</name>
</gene>
<reference evidence="3" key="1">
    <citation type="submission" date="2023-06" db="EMBL/GenBank/DDBJ databases">
        <title>Survivors Of The Sea: Transcriptome response of Skeletonema marinoi to long-term dormancy.</title>
        <authorList>
            <person name="Pinder M.I.M."/>
            <person name="Kourtchenko O."/>
            <person name="Robertson E.K."/>
            <person name="Larsson T."/>
            <person name="Maumus F."/>
            <person name="Osuna-Cruz C.M."/>
            <person name="Vancaester E."/>
            <person name="Stenow R."/>
            <person name="Vandepoele K."/>
            <person name="Ploug H."/>
            <person name="Bruchert V."/>
            <person name="Godhe A."/>
            <person name="Topel M."/>
        </authorList>
    </citation>
    <scope>NUCLEOTIDE SEQUENCE</scope>
    <source>
        <strain evidence="3">R05AC</strain>
    </source>
</reference>
<dbReference type="EMBL" id="JATAAI010000004">
    <property type="protein sequence ID" value="KAK1746617.1"/>
    <property type="molecule type" value="Genomic_DNA"/>
</dbReference>
<keyword evidence="4" id="KW-1185">Reference proteome</keyword>
<comment type="caution">
    <text evidence="3">The sequence shown here is derived from an EMBL/GenBank/DDBJ whole genome shotgun (WGS) entry which is preliminary data.</text>
</comment>
<accession>A0AAD8YJV5</accession>
<organism evidence="3 4">
    <name type="scientific">Skeletonema marinoi</name>
    <dbReference type="NCBI Taxonomy" id="267567"/>
    <lineage>
        <taxon>Eukaryota</taxon>
        <taxon>Sar</taxon>
        <taxon>Stramenopiles</taxon>
        <taxon>Ochrophyta</taxon>
        <taxon>Bacillariophyta</taxon>
        <taxon>Coscinodiscophyceae</taxon>
        <taxon>Thalassiosirophycidae</taxon>
        <taxon>Thalassiosirales</taxon>
        <taxon>Skeletonemataceae</taxon>
        <taxon>Skeletonema</taxon>
        <taxon>Skeletonema marinoi-dohrnii complex</taxon>
    </lineage>
</organism>
<feature type="chain" id="PRO_5042296778" description="DOMON domain-containing protein" evidence="2">
    <location>
        <begin position="19"/>
        <end position="229"/>
    </location>
</feature>
<dbReference type="Proteomes" id="UP001224775">
    <property type="component" value="Unassembled WGS sequence"/>
</dbReference>
<evidence type="ECO:0008006" key="5">
    <source>
        <dbReference type="Google" id="ProtNLM"/>
    </source>
</evidence>
<evidence type="ECO:0000256" key="2">
    <source>
        <dbReference type="SAM" id="SignalP"/>
    </source>
</evidence>
<feature type="region of interest" description="Disordered" evidence="1">
    <location>
        <begin position="172"/>
        <end position="207"/>
    </location>
</feature>
<keyword evidence="2" id="KW-0732">Signal</keyword>
<sequence>MKTVSAALFFALIGTAAAAESCPDELPGKVELDFGLAFHYGILETDQALCGKLVSDTEVWVGFAAQPEGKKQMIDANAVIALPEANTVQQYTLTAKSAVGIVPTDSQTLTDTTVTQEDGTTVATFKQPLSDNGLTLTSNNVYLMAKGTSNNLGYHAGRGFVSLDFETNVISSSTGSTEAPMTTGATESGTTPATEAPPTPTPPPSSASLQKIGSVLLGGSLLLIATLTI</sequence>
<evidence type="ECO:0000313" key="4">
    <source>
        <dbReference type="Proteomes" id="UP001224775"/>
    </source>
</evidence>
<protein>
    <recommendedName>
        <fullName evidence="5">DOMON domain-containing protein</fullName>
    </recommendedName>
</protein>
<name>A0AAD8YJV5_9STRA</name>
<evidence type="ECO:0000313" key="3">
    <source>
        <dbReference type="EMBL" id="KAK1746617.1"/>
    </source>
</evidence>
<proteinExistence type="predicted"/>
<dbReference type="AlphaFoldDB" id="A0AAD8YJV5"/>
<feature type="signal peptide" evidence="2">
    <location>
        <begin position="1"/>
        <end position="18"/>
    </location>
</feature>
<feature type="compositionally biased region" description="Low complexity" evidence="1">
    <location>
        <begin position="182"/>
        <end position="194"/>
    </location>
</feature>
<evidence type="ECO:0000256" key="1">
    <source>
        <dbReference type="SAM" id="MobiDB-lite"/>
    </source>
</evidence>